<keyword evidence="3" id="KW-1185">Reference proteome</keyword>
<evidence type="ECO:0000313" key="3">
    <source>
        <dbReference type="Proteomes" id="UP000190285"/>
    </source>
</evidence>
<dbReference type="RefSeq" id="WP_079493994.1">
    <property type="nucleotide sequence ID" value="NZ_FUZT01000010.1"/>
</dbReference>
<dbReference type="EMBL" id="FUZT01000010">
    <property type="protein sequence ID" value="SKC83574.1"/>
    <property type="molecule type" value="Genomic_DNA"/>
</dbReference>
<organism evidence="2 3">
    <name type="scientific">Maledivibacter halophilus</name>
    <dbReference type="NCBI Taxonomy" id="36842"/>
    <lineage>
        <taxon>Bacteria</taxon>
        <taxon>Bacillati</taxon>
        <taxon>Bacillota</taxon>
        <taxon>Clostridia</taxon>
        <taxon>Peptostreptococcales</taxon>
        <taxon>Caminicellaceae</taxon>
        <taxon>Maledivibacter</taxon>
    </lineage>
</organism>
<dbReference type="STRING" id="36842.SAMN02194393_03945"/>
<proteinExistence type="predicted"/>
<evidence type="ECO:0000256" key="1">
    <source>
        <dbReference type="SAM" id="MobiDB-lite"/>
    </source>
</evidence>
<evidence type="ECO:0000313" key="2">
    <source>
        <dbReference type="EMBL" id="SKC83574.1"/>
    </source>
</evidence>
<dbReference type="AlphaFoldDB" id="A0A1T5M6B3"/>
<dbReference type="OrthoDB" id="49105at2"/>
<reference evidence="3" key="1">
    <citation type="submission" date="2017-02" db="EMBL/GenBank/DDBJ databases">
        <authorList>
            <person name="Varghese N."/>
            <person name="Submissions S."/>
        </authorList>
    </citation>
    <scope>NUCLEOTIDE SEQUENCE [LARGE SCALE GENOMIC DNA]</scope>
    <source>
        <strain evidence="3">M1</strain>
    </source>
</reference>
<feature type="compositionally biased region" description="Polar residues" evidence="1">
    <location>
        <begin position="1"/>
        <end position="16"/>
    </location>
</feature>
<feature type="compositionally biased region" description="Polar residues" evidence="1">
    <location>
        <begin position="41"/>
        <end position="53"/>
    </location>
</feature>
<accession>A0A1T5M6B3</accession>
<dbReference type="Proteomes" id="UP000190285">
    <property type="component" value="Unassembled WGS sequence"/>
</dbReference>
<protein>
    <submittedName>
        <fullName evidence="2">Uncharacterized protein</fullName>
    </submittedName>
</protein>
<sequence length="201" mass="22885">MKIGNCISNYSSLSKRTQNKREAKEKSNLNKENGKVVYEKGQQQENNKTSSDYSHLKTKKYTIDKSKIERMKMELDERMKSSFLKMAKDSIGNQNTTYKTALEAILKDKENKIQPEMIEQAKIDVSEGGYWSASKTADRILEFAKTLSGGNPEKADMLKEAFLKGFEEAEKAWGGSLPEISQKTKDAVLEGFENWKDEMSN</sequence>
<name>A0A1T5M6B3_9FIRM</name>
<feature type="compositionally biased region" description="Basic and acidic residues" evidence="1">
    <location>
        <begin position="19"/>
        <end position="38"/>
    </location>
</feature>
<feature type="region of interest" description="Disordered" evidence="1">
    <location>
        <begin position="1"/>
        <end position="54"/>
    </location>
</feature>
<gene>
    <name evidence="2" type="ORF">SAMN02194393_03945</name>
</gene>